<dbReference type="PANTHER" id="PTHR10622:SF10">
    <property type="entry name" value="HET DOMAIN-CONTAINING PROTEIN"/>
    <property type="match status" value="1"/>
</dbReference>
<dbReference type="SMART" id="SM00248">
    <property type="entry name" value="ANK"/>
    <property type="match status" value="5"/>
</dbReference>
<evidence type="ECO:0000313" key="3">
    <source>
        <dbReference type="EMBL" id="KAE8412270.1"/>
    </source>
</evidence>
<name>A0ABQ6W543_9EURO</name>
<feature type="repeat" description="ANK" evidence="1">
    <location>
        <begin position="598"/>
        <end position="623"/>
    </location>
</feature>
<dbReference type="PANTHER" id="PTHR10622">
    <property type="entry name" value="HET DOMAIN-CONTAINING PROTEIN"/>
    <property type="match status" value="1"/>
</dbReference>
<gene>
    <name evidence="3" type="ORF">BDV36DRAFT_288051</name>
</gene>
<sequence>MAAGYFSNHGMYPRQPIARGGRSGTLSNPASHNSLTLYDWNMRLLHASAFEIRTFPDGDTPPYAILSHTWEEEEVTYADLQDFHSTYVTEKKGFGKIKSSCRVANADGFTYIWIDTCCIDKSSKADLTEIVSAINSMYQWYGEASICYAYLADIVSKEDIGNSRWFTRGWTLQELIAPQHIIFLNKYWEPIGTKGSLQAGLSARTKIPVDILSGAVNMENISVAQRMAWAAGRQTTGLEDRAYSLLGLFGISMPLLYGEGHTAFLRLQEEIIKVSDDESILAWKSTKRKNHSGPLATSPDDFSASDDIILRQDHYSVGRKAPWAVNNKGLQLELHFLATGDCGAELAILNCTRLGKEDYSIAIYMVDKFLTLDRFERAEYDRLGLIDLRRFRPSQYPPRLMTFQHRRLAVLLDAVRKGNTKMVRDSLRRWAIKLNLTDYEGRTLLSYAAENGNTEVTWMLLARRETKADEEDRRGRTPLSYAAEGGHINIVWLFLSRSDVNVTSTDASKLDTIIIRCENRQCEVRRHMKDGNGRTPLSHAAEYGRCDLVRMLLSMSDIDADEPCKSGQTPICLAAANGHGNIADILITHGVDVDSSSDGRSAIQLAAHRGHRDVENLLIKRGARPPDVRELLKASQ</sequence>
<organism evidence="3 4">
    <name type="scientific">Aspergillus pseudocaelatus</name>
    <dbReference type="NCBI Taxonomy" id="1825620"/>
    <lineage>
        <taxon>Eukaryota</taxon>
        <taxon>Fungi</taxon>
        <taxon>Dikarya</taxon>
        <taxon>Ascomycota</taxon>
        <taxon>Pezizomycotina</taxon>
        <taxon>Eurotiomycetes</taxon>
        <taxon>Eurotiomycetidae</taxon>
        <taxon>Eurotiales</taxon>
        <taxon>Aspergillaceae</taxon>
        <taxon>Aspergillus</taxon>
        <taxon>Aspergillus subgen. Circumdati</taxon>
    </lineage>
</organism>
<dbReference type="InterPro" id="IPR036770">
    <property type="entry name" value="Ankyrin_rpt-contain_sf"/>
</dbReference>
<dbReference type="PRINTS" id="PR01415">
    <property type="entry name" value="ANKYRIN"/>
</dbReference>
<feature type="domain" description="Heterokaryon incompatibility" evidence="2">
    <location>
        <begin position="63"/>
        <end position="153"/>
    </location>
</feature>
<dbReference type="PROSITE" id="PS50088">
    <property type="entry name" value="ANK_REPEAT"/>
    <property type="match status" value="4"/>
</dbReference>
<dbReference type="Gene3D" id="1.25.40.20">
    <property type="entry name" value="Ankyrin repeat-containing domain"/>
    <property type="match status" value="2"/>
</dbReference>
<keyword evidence="1" id="KW-0040">ANK repeat</keyword>
<keyword evidence="4" id="KW-1185">Reference proteome</keyword>
<accession>A0ABQ6W543</accession>
<dbReference type="InterPro" id="IPR010730">
    <property type="entry name" value="HET"/>
</dbReference>
<feature type="repeat" description="ANK" evidence="1">
    <location>
        <begin position="566"/>
        <end position="598"/>
    </location>
</feature>
<reference evidence="3 4" key="1">
    <citation type="submission" date="2019-04" db="EMBL/GenBank/DDBJ databases">
        <authorList>
            <consortium name="DOE Joint Genome Institute"/>
            <person name="Mondo S."/>
            <person name="Kjaerbolling I."/>
            <person name="Vesth T."/>
            <person name="Frisvad J.C."/>
            <person name="Nybo J.L."/>
            <person name="Theobald S."/>
            <person name="Kildgaard S."/>
            <person name="Isbrandt T."/>
            <person name="Kuo A."/>
            <person name="Sato A."/>
            <person name="Lyhne E.K."/>
            <person name="Kogle M.E."/>
            <person name="Wiebenga A."/>
            <person name="Kun R.S."/>
            <person name="Lubbers R.J."/>
            <person name="Makela M.R."/>
            <person name="Barry K."/>
            <person name="Chovatia M."/>
            <person name="Clum A."/>
            <person name="Daum C."/>
            <person name="Haridas S."/>
            <person name="He G."/>
            <person name="LaButti K."/>
            <person name="Lipzen A."/>
            <person name="Riley R."/>
            <person name="Salamov A."/>
            <person name="Simmons B.A."/>
            <person name="Magnuson J.K."/>
            <person name="Henrissat B."/>
            <person name="Mortensen U.H."/>
            <person name="Larsen T.O."/>
            <person name="Devries R.P."/>
            <person name="Grigoriev I.V."/>
            <person name="Machida M."/>
            <person name="Baker S.E."/>
            <person name="Andersen M.R."/>
            <person name="Cantor M.N."/>
            <person name="Hua S.X."/>
        </authorList>
    </citation>
    <scope>NUCLEOTIDE SEQUENCE [LARGE SCALE GENOMIC DNA]</scope>
    <source>
        <strain evidence="3 4">CBS 117616</strain>
    </source>
</reference>
<dbReference type="EMBL" id="ML735841">
    <property type="protein sequence ID" value="KAE8412270.1"/>
    <property type="molecule type" value="Genomic_DNA"/>
</dbReference>
<evidence type="ECO:0000256" key="1">
    <source>
        <dbReference type="PROSITE-ProRule" id="PRU00023"/>
    </source>
</evidence>
<protein>
    <submittedName>
        <fullName evidence="3">Ankyrin repeat-containing domain protein</fullName>
    </submittedName>
</protein>
<dbReference type="Proteomes" id="UP000325395">
    <property type="component" value="Unassembled WGS sequence"/>
</dbReference>
<dbReference type="InterPro" id="IPR002110">
    <property type="entry name" value="Ankyrin_rpt"/>
</dbReference>
<feature type="repeat" description="ANK" evidence="1">
    <location>
        <begin position="474"/>
        <end position="507"/>
    </location>
</feature>
<dbReference type="SUPFAM" id="SSF48403">
    <property type="entry name" value="Ankyrin repeat"/>
    <property type="match status" value="1"/>
</dbReference>
<dbReference type="Pfam" id="PF06985">
    <property type="entry name" value="HET"/>
    <property type="match status" value="1"/>
</dbReference>
<dbReference type="PROSITE" id="PS50297">
    <property type="entry name" value="ANK_REP_REGION"/>
    <property type="match status" value="3"/>
</dbReference>
<evidence type="ECO:0000313" key="4">
    <source>
        <dbReference type="Proteomes" id="UP000325395"/>
    </source>
</evidence>
<proteinExistence type="predicted"/>
<feature type="repeat" description="ANK" evidence="1">
    <location>
        <begin position="532"/>
        <end position="554"/>
    </location>
</feature>
<dbReference type="Pfam" id="PF12796">
    <property type="entry name" value="Ank_2"/>
    <property type="match status" value="2"/>
</dbReference>
<evidence type="ECO:0000259" key="2">
    <source>
        <dbReference type="Pfam" id="PF06985"/>
    </source>
</evidence>
<dbReference type="Pfam" id="PF13606">
    <property type="entry name" value="Ank_3"/>
    <property type="match status" value="1"/>
</dbReference>